<keyword evidence="2" id="KW-1185">Reference proteome</keyword>
<accession>A0A8H4M001</accession>
<evidence type="ECO:0000313" key="2">
    <source>
        <dbReference type="Proteomes" id="UP000557566"/>
    </source>
</evidence>
<sequence length="225" mass="25389">MAEPPSYGDASELLNSHTLPPVTLRVAGRFVYSDDPQTPPLYELSHSVGFLRDTHHVVRVQRLQHQVKQLNGAPQVSTRARHLYDLKHPNHVTAPTFSFHAEATSRQSLCSFGISSFRPRRLSTARGYRVHRAARGPGHQLVSQDAIFEALPAKDGAVTFEWFDSQSRLLARELVQGGMASFLIGAEMSLAARDALVTAWILRVWWELAGGQDRWNWWQHAARYQ</sequence>
<dbReference type="EMBL" id="JAAVMX010000005">
    <property type="protein sequence ID" value="KAF4507767.1"/>
    <property type="molecule type" value="Genomic_DNA"/>
</dbReference>
<protein>
    <submittedName>
        <fullName evidence="1">Uncharacterized protein</fullName>
    </submittedName>
</protein>
<reference evidence="1 2" key="1">
    <citation type="journal article" date="2020" name="Genome Biol. Evol.">
        <title>A new high-quality draft genome assembly of the Chinese cordyceps Ophiocordyceps sinensis.</title>
        <authorList>
            <person name="Shu R."/>
            <person name="Zhang J."/>
            <person name="Meng Q."/>
            <person name="Zhang H."/>
            <person name="Zhou G."/>
            <person name="Li M."/>
            <person name="Wu P."/>
            <person name="Zhao Y."/>
            <person name="Chen C."/>
            <person name="Qin Q."/>
        </authorList>
    </citation>
    <scope>NUCLEOTIDE SEQUENCE [LARGE SCALE GENOMIC DNA]</scope>
    <source>
        <strain evidence="1 2">IOZ07</strain>
    </source>
</reference>
<dbReference type="AlphaFoldDB" id="A0A8H4M001"/>
<proteinExistence type="predicted"/>
<organism evidence="1 2">
    <name type="scientific">Ophiocordyceps sinensis</name>
    <dbReference type="NCBI Taxonomy" id="72228"/>
    <lineage>
        <taxon>Eukaryota</taxon>
        <taxon>Fungi</taxon>
        <taxon>Dikarya</taxon>
        <taxon>Ascomycota</taxon>
        <taxon>Pezizomycotina</taxon>
        <taxon>Sordariomycetes</taxon>
        <taxon>Hypocreomycetidae</taxon>
        <taxon>Hypocreales</taxon>
        <taxon>Ophiocordycipitaceae</taxon>
        <taxon>Ophiocordyceps</taxon>
    </lineage>
</organism>
<evidence type="ECO:0000313" key="1">
    <source>
        <dbReference type="EMBL" id="KAF4507767.1"/>
    </source>
</evidence>
<dbReference type="Proteomes" id="UP000557566">
    <property type="component" value="Unassembled WGS sequence"/>
</dbReference>
<gene>
    <name evidence="1" type="ORF">G6O67_004230</name>
</gene>
<dbReference type="OrthoDB" id="5207784at2759"/>
<comment type="caution">
    <text evidence="1">The sequence shown here is derived from an EMBL/GenBank/DDBJ whole genome shotgun (WGS) entry which is preliminary data.</text>
</comment>
<name>A0A8H4M001_9HYPO</name>